<keyword evidence="4 6" id="KW-1133">Transmembrane helix</keyword>
<comment type="subcellular location">
    <subcellularLocation>
        <location evidence="1">Cell membrane</location>
        <topology evidence="1">Multi-pass membrane protein</topology>
    </subcellularLocation>
</comment>
<gene>
    <name evidence="8" type="ORF">H7C18_15585</name>
</gene>
<name>A0A7X0SLS0_9BACL</name>
<feature type="transmembrane region" description="Helical" evidence="6">
    <location>
        <begin position="294"/>
        <end position="314"/>
    </location>
</feature>
<feature type="transmembrane region" description="Helical" evidence="6">
    <location>
        <begin position="590"/>
        <end position="608"/>
    </location>
</feature>
<feature type="transmembrane region" description="Helical" evidence="6">
    <location>
        <begin position="198"/>
        <end position="227"/>
    </location>
</feature>
<dbReference type="AlphaFoldDB" id="A0A7X0SLS0"/>
<evidence type="ECO:0000256" key="5">
    <source>
        <dbReference type="ARBA" id="ARBA00023136"/>
    </source>
</evidence>
<dbReference type="InterPro" id="IPR050545">
    <property type="entry name" value="Mycobact_MmpL"/>
</dbReference>
<sequence>MGAGTGERVGQRDPAKRSGFIVVVSVHKGVRVMVLRKTVILAWTLFLLVFGSFAPKLPSVLMDHGLFPDGEYARVEQILSSDFRIPKDPVILLFEKKPSVAPQQFRQFIQQTLFQMRGIEGIGRIVSPFQREGMFNGNFTYALLGLKPDSRNIPVTLDDIQRRLAPAAEISVSMTGKPVVQTDVNRASRHDLQKAERIGVAAAFLVIWVAFGTIALALIPIIVGLISVTGTMGIMYLLGTQVELSNFVLNVIPMVGLALSMDFALMIVSRFREEAEKAPLGQALEITMNTAGRAVLLSATCVFLGLTGILWIPLPMFSSIAIGAMIVLTVSVWLTLTLIPALLSVLWPILRSGRKPRPAFAHRKIWDAISAFVLKRPVRMGLLASLFLMGCCLPLSRMRVTVPDATSLPPNEPSRLAFESYEAEFFSPSRSDVYLIVEGPAQKLNKEDWQNAYALVRELKNDPDVQEVDSVFGALRVPPERLYDLMQDTRIKEKYEPVLQPFISDNKMLVRVSLRGAPTSPKVMDWLRLREQEGVSSDIRFLLGGEAKYRQEVFDDIFRSIPYALLFILVSNYAVLFVAFRSLLLPFKTIVMNLLSLGASFGILAWIFEEGLFGMEPGSIAIMIPVFIFGLVFGISMDYGVFLLSRIFEVYRQTRDNDRAVMTGLASTGRIITSAAAIMIAVTVPFAFGEVAGVKQLGIGIAAAIFIDATVIRMVLVPSLMKLLGKWNWWAPRKTP</sequence>
<feature type="transmembrane region" description="Helical" evidence="6">
    <location>
        <begin position="34"/>
        <end position="54"/>
    </location>
</feature>
<feature type="transmembrane region" description="Helical" evidence="6">
    <location>
        <begin position="694"/>
        <end position="716"/>
    </location>
</feature>
<feature type="transmembrane region" description="Helical" evidence="6">
    <location>
        <begin position="620"/>
        <end position="644"/>
    </location>
</feature>
<accession>A0A7X0SLS0</accession>
<dbReference type="PANTHER" id="PTHR33406">
    <property type="entry name" value="MEMBRANE PROTEIN MJ1562-RELATED"/>
    <property type="match status" value="1"/>
</dbReference>
<dbReference type="SUPFAM" id="SSF82866">
    <property type="entry name" value="Multidrug efflux transporter AcrB transmembrane domain"/>
    <property type="match status" value="2"/>
</dbReference>
<evidence type="ECO:0000256" key="3">
    <source>
        <dbReference type="ARBA" id="ARBA00022692"/>
    </source>
</evidence>
<dbReference type="Proteomes" id="UP000564644">
    <property type="component" value="Unassembled WGS sequence"/>
</dbReference>
<keyword evidence="5 6" id="KW-0472">Membrane</keyword>
<keyword evidence="3 6" id="KW-0812">Transmembrane</keyword>
<protein>
    <submittedName>
        <fullName evidence="8">MMPL family transporter</fullName>
    </submittedName>
</protein>
<proteinExistence type="predicted"/>
<organism evidence="8 9">
    <name type="scientific">Cohnella zeiphila</name>
    <dbReference type="NCBI Taxonomy" id="2761120"/>
    <lineage>
        <taxon>Bacteria</taxon>
        <taxon>Bacillati</taxon>
        <taxon>Bacillota</taxon>
        <taxon>Bacilli</taxon>
        <taxon>Bacillales</taxon>
        <taxon>Paenibacillaceae</taxon>
        <taxon>Cohnella</taxon>
    </lineage>
</organism>
<dbReference type="EMBL" id="JACJVO010000019">
    <property type="protein sequence ID" value="MBB6732342.1"/>
    <property type="molecule type" value="Genomic_DNA"/>
</dbReference>
<keyword evidence="2" id="KW-1003">Cell membrane</keyword>
<feature type="transmembrane region" description="Helical" evidence="6">
    <location>
        <begin position="561"/>
        <end position="583"/>
    </location>
</feature>
<evidence type="ECO:0000256" key="1">
    <source>
        <dbReference type="ARBA" id="ARBA00004651"/>
    </source>
</evidence>
<feature type="domain" description="SSD" evidence="7">
    <location>
        <begin position="216"/>
        <end position="345"/>
    </location>
</feature>
<evidence type="ECO:0000259" key="7">
    <source>
        <dbReference type="PROSITE" id="PS50156"/>
    </source>
</evidence>
<dbReference type="PANTHER" id="PTHR33406:SF13">
    <property type="entry name" value="MEMBRANE PROTEIN YDFJ"/>
    <property type="match status" value="1"/>
</dbReference>
<evidence type="ECO:0000256" key="6">
    <source>
        <dbReference type="SAM" id="Phobius"/>
    </source>
</evidence>
<feature type="transmembrane region" description="Helical" evidence="6">
    <location>
        <begin position="320"/>
        <end position="347"/>
    </location>
</feature>
<dbReference type="InterPro" id="IPR004869">
    <property type="entry name" value="MMPL_dom"/>
</dbReference>
<evidence type="ECO:0000313" key="8">
    <source>
        <dbReference type="EMBL" id="MBB6732342.1"/>
    </source>
</evidence>
<dbReference type="InterPro" id="IPR000731">
    <property type="entry name" value="SSD"/>
</dbReference>
<dbReference type="GO" id="GO:0005886">
    <property type="term" value="C:plasma membrane"/>
    <property type="evidence" value="ECO:0007669"/>
    <property type="project" value="UniProtKB-SubCell"/>
</dbReference>
<evidence type="ECO:0000313" key="9">
    <source>
        <dbReference type="Proteomes" id="UP000564644"/>
    </source>
</evidence>
<feature type="transmembrane region" description="Helical" evidence="6">
    <location>
        <begin position="665"/>
        <end position="688"/>
    </location>
</feature>
<feature type="transmembrane region" description="Helical" evidence="6">
    <location>
        <begin position="247"/>
        <end position="268"/>
    </location>
</feature>
<comment type="caution">
    <text evidence="8">The sequence shown here is derived from an EMBL/GenBank/DDBJ whole genome shotgun (WGS) entry which is preliminary data.</text>
</comment>
<keyword evidence="9" id="KW-1185">Reference proteome</keyword>
<dbReference type="Pfam" id="PF03176">
    <property type="entry name" value="MMPL"/>
    <property type="match status" value="2"/>
</dbReference>
<dbReference type="PROSITE" id="PS50156">
    <property type="entry name" value="SSD"/>
    <property type="match status" value="1"/>
</dbReference>
<evidence type="ECO:0000256" key="4">
    <source>
        <dbReference type="ARBA" id="ARBA00022989"/>
    </source>
</evidence>
<reference evidence="8 9" key="1">
    <citation type="submission" date="2020-08" db="EMBL/GenBank/DDBJ databases">
        <title>Cohnella phylogeny.</title>
        <authorList>
            <person name="Dunlap C."/>
        </authorList>
    </citation>
    <scope>NUCLEOTIDE SEQUENCE [LARGE SCALE GENOMIC DNA]</scope>
    <source>
        <strain evidence="8 9">CBP 2801</strain>
    </source>
</reference>
<evidence type="ECO:0000256" key="2">
    <source>
        <dbReference type="ARBA" id="ARBA00022475"/>
    </source>
</evidence>
<dbReference type="Gene3D" id="1.20.1640.10">
    <property type="entry name" value="Multidrug efflux transporter AcrB transmembrane domain"/>
    <property type="match status" value="2"/>
</dbReference>